<sequence length="122" mass="14132">MNVGAEGDMMETRPSELISVSKLGDIDRSWVSVDGRSTDHRSQGWSYAMYTQKLVETWGSKFWKEWKLGRVGFRQALWTSMWFQMTTSRRGHERVHPIRVITCLSFMSEFGAGLYHGPLEQP</sequence>
<protein>
    <submittedName>
        <fullName evidence="1">Uncharacterized protein</fullName>
    </submittedName>
</protein>
<dbReference type="EMBL" id="MU859195">
    <property type="protein sequence ID" value="KAK3949950.1"/>
    <property type="molecule type" value="Genomic_DNA"/>
</dbReference>
<evidence type="ECO:0000313" key="2">
    <source>
        <dbReference type="Proteomes" id="UP001303222"/>
    </source>
</evidence>
<reference evidence="1" key="1">
    <citation type="journal article" date="2023" name="Mol. Phylogenet. Evol.">
        <title>Genome-scale phylogeny and comparative genomics of the fungal order Sordariales.</title>
        <authorList>
            <person name="Hensen N."/>
            <person name="Bonometti L."/>
            <person name="Westerberg I."/>
            <person name="Brannstrom I.O."/>
            <person name="Guillou S."/>
            <person name="Cros-Aarteil S."/>
            <person name="Calhoun S."/>
            <person name="Haridas S."/>
            <person name="Kuo A."/>
            <person name="Mondo S."/>
            <person name="Pangilinan J."/>
            <person name="Riley R."/>
            <person name="LaButti K."/>
            <person name="Andreopoulos B."/>
            <person name="Lipzen A."/>
            <person name="Chen C."/>
            <person name="Yan M."/>
            <person name="Daum C."/>
            <person name="Ng V."/>
            <person name="Clum A."/>
            <person name="Steindorff A."/>
            <person name="Ohm R.A."/>
            <person name="Martin F."/>
            <person name="Silar P."/>
            <person name="Natvig D.O."/>
            <person name="Lalanne C."/>
            <person name="Gautier V."/>
            <person name="Ament-Velasquez S.L."/>
            <person name="Kruys A."/>
            <person name="Hutchinson M.I."/>
            <person name="Powell A.J."/>
            <person name="Barry K."/>
            <person name="Miller A.N."/>
            <person name="Grigoriev I.V."/>
            <person name="Debuchy R."/>
            <person name="Gladieux P."/>
            <person name="Hiltunen Thoren M."/>
            <person name="Johannesson H."/>
        </authorList>
    </citation>
    <scope>NUCLEOTIDE SEQUENCE</scope>
    <source>
        <strain evidence="1">CBS 626.80</strain>
    </source>
</reference>
<dbReference type="Proteomes" id="UP001303222">
    <property type="component" value="Unassembled WGS sequence"/>
</dbReference>
<dbReference type="AlphaFoldDB" id="A0AAN6NQG8"/>
<evidence type="ECO:0000313" key="1">
    <source>
        <dbReference type="EMBL" id="KAK3949950.1"/>
    </source>
</evidence>
<keyword evidence="2" id="KW-1185">Reference proteome</keyword>
<proteinExistence type="predicted"/>
<organism evidence="1 2">
    <name type="scientific">Pseudoneurospora amorphoporcata</name>
    <dbReference type="NCBI Taxonomy" id="241081"/>
    <lineage>
        <taxon>Eukaryota</taxon>
        <taxon>Fungi</taxon>
        <taxon>Dikarya</taxon>
        <taxon>Ascomycota</taxon>
        <taxon>Pezizomycotina</taxon>
        <taxon>Sordariomycetes</taxon>
        <taxon>Sordariomycetidae</taxon>
        <taxon>Sordariales</taxon>
        <taxon>Sordariaceae</taxon>
        <taxon>Pseudoneurospora</taxon>
    </lineage>
</organism>
<accession>A0AAN6NQG8</accession>
<reference evidence="1" key="2">
    <citation type="submission" date="2023-06" db="EMBL/GenBank/DDBJ databases">
        <authorList>
            <consortium name="Lawrence Berkeley National Laboratory"/>
            <person name="Mondo S.J."/>
            <person name="Hensen N."/>
            <person name="Bonometti L."/>
            <person name="Westerberg I."/>
            <person name="Brannstrom I.O."/>
            <person name="Guillou S."/>
            <person name="Cros-Aarteil S."/>
            <person name="Calhoun S."/>
            <person name="Haridas S."/>
            <person name="Kuo A."/>
            <person name="Pangilinan J."/>
            <person name="Riley R."/>
            <person name="Labutti K."/>
            <person name="Andreopoulos B."/>
            <person name="Lipzen A."/>
            <person name="Chen C."/>
            <person name="Yanf M."/>
            <person name="Daum C."/>
            <person name="Ng V."/>
            <person name="Clum A."/>
            <person name="Steindorff A."/>
            <person name="Ohm R."/>
            <person name="Martin F."/>
            <person name="Silar P."/>
            <person name="Natvig D."/>
            <person name="Lalanne C."/>
            <person name="Gautier V."/>
            <person name="Ament-Velasquez S.L."/>
            <person name="Kruys A."/>
            <person name="Hutchinson M.I."/>
            <person name="Powell A.J."/>
            <person name="Barry K."/>
            <person name="Miller A.N."/>
            <person name="Grigoriev I.V."/>
            <person name="Debuchy R."/>
            <person name="Gladieux P."/>
            <person name="Thoren M.H."/>
            <person name="Johannesson H."/>
        </authorList>
    </citation>
    <scope>NUCLEOTIDE SEQUENCE</scope>
    <source>
        <strain evidence="1">CBS 626.80</strain>
    </source>
</reference>
<name>A0AAN6NQG8_9PEZI</name>
<gene>
    <name evidence="1" type="ORF">QBC32DRAFT_218475</name>
</gene>
<comment type="caution">
    <text evidence="1">The sequence shown here is derived from an EMBL/GenBank/DDBJ whole genome shotgun (WGS) entry which is preliminary data.</text>
</comment>